<dbReference type="Proteomes" id="UP000215286">
    <property type="component" value="Chromosome"/>
</dbReference>
<gene>
    <name evidence="1" type="ORF">CI104_22775</name>
</gene>
<sequence length="190" mass="20409">MNKSKYPAQTAIKNAVLLAGILLSFGSYAASDESAGGMQGTLNVNGFLLESPCGLDMRSEFQVIEIKDPGITTLSKPGDTGTPLELIFRLPGCRAAHMKSTTGSIKSMVRFMSQADPDEPSLFRLNGATGVALRIMDSRGRQVLPGERKNPAFKNSAGNLLVYTVIPVRTKAKLTTGNFEATIDFGMLYE</sequence>
<protein>
    <submittedName>
        <fullName evidence="1">Uncharacterized protein</fullName>
    </submittedName>
</protein>
<evidence type="ECO:0000313" key="2">
    <source>
        <dbReference type="Proteomes" id="UP000215286"/>
    </source>
</evidence>
<organism evidence="1 2">
    <name type="scientific">Citrobacter farmeri</name>
    <dbReference type="NCBI Taxonomy" id="67824"/>
    <lineage>
        <taxon>Bacteria</taxon>
        <taxon>Pseudomonadati</taxon>
        <taxon>Pseudomonadota</taxon>
        <taxon>Gammaproteobacteria</taxon>
        <taxon>Enterobacterales</taxon>
        <taxon>Enterobacteriaceae</taxon>
        <taxon>Citrobacter</taxon>
    </lineage>
</organism>
<accession>A0ACA8DC64</accession>
<reference evidence="1" key="1">
    <citation type="submission" date="2017-08" db="EMBL/GenBank/DDBJ databases">
        <title>Real-time genomic and epidemiological investigation of a multi-institutional outbreak of KPC-producing Enterobacteriaceae reveals complex transmission dynamics and informs management responses.</title>
        <authorList>
            <person name="Kwong J.C."/>
            <person name="Lane C."/>
            <person name="Romanes F."/>
            <person name="Goncalves da Silva A."/>
            <person name="Easton M."/>
            <person name="Cronin K."/>
            <person name="Waters M.J."/>
            <person name="Tomita T."/>
            <person name="Stevens K."/>
            <person name="Schultz M.B."/>
            <person name="Baines S.L."/>
            <person name="Sherry N.L."/>
            <person name="Carter G."/>
            <person name="Mu A."/>
            <person name="Sait M."/>
            <person name="Ballard S.A."/>
            <person name="Seemann T."/>
            <person name="Stinear T.P."/>
            <person name="Howden B.P."/>
        </authorList>
    </citation>
    <scope>NUCLEOTIDE SEQUENCE</scope>
    <source>
        <strain evidence="1">AUSMDU00008141</strain>
    </source>
</reference>
<dbReference type="EMBL" id="CP022695">
    <property type="protein sequence ID" value="AST81711.1"/>
    <property type="molecule type" value="Genomic_DNA"/>
</dbReference>
<keyword evidence="2" id="KW-1185">Reference proteome</keyword>
<evidence type="ECO:0000313" key="1">
    <source>
        <dbReference type="EMBL" id="AST81711.1"/>
    </source>
</evidence>
<proteinExistence type="predicted"/>
<name>A0ACA8DC64_9ENTR</name>